<dbReference type="STRING" id="1247936.BN2475_380009"/>
<dbReference type="AlphaFoldDB" id="A0A1N7S5P8"/>
<keyword evidence="2" id="KW-1185">Reference proteome</keyword>
<name>A0A1N7S5P8_9BURK</name>
<dbReference type="Proteomes" id="UP000187012">
    <property type="component" value="Unassembled WGS sequence"/>
</dbReference>
<proteinExistence type="predicted"/>
<dbReference type="RefSeq" id="WP_162844485.1">
    <property type="nucleotide sequence ID" value="NZ_CYGX02000038.1"/>
</dbReference>
<dbReference type="EMBL" id="CYGX02000038">
    <property type="protein sequence ID" value="SIT42636.1"/>
    <property type="molecule type" value="Genomic_DNA"/>
</dbReference>
<sequence length="53" mass="5734">MIPMMMATMHGPRAVRGTQRQRTFMLRKTIGFAIVASGFAVIVAQALQPMVGG</sequence>
<evidence type="ECO:0000313" key="1">
    <source>
        <dbReference type="EMBL" id="SIT42636.1"/>
    </source>
</evidence>
<reference evidence="1 2" key="1">
    <citation type="submission" date="2016-12" db="EMBL/GenBank/DDBJ databases">
        <authorList>
            <person name="Song W.-J."/>
            <person name="Kurnit D.M."/>
        </authorList>
    </citation>
    <scope>NUCLEOTIDE SEQUENCE [LARGE SCALE GENOMIC DNA]</scope>
    <source>
        <strain evidence="1 2">STM7296</strain>
    </source>
</reference>
<protein>
    <submittedName>
        <fullName evidence="1">Uncharacterized protein</fullName>
    </submittedName>
</protein>
<organism evidence="1 2">
    <name type="scientific">Paraburkholderia ribeironis</name>
    <dbReference type="NCBI Taxonomy" id="1247936"/>
    <lineage>
        <taxon>Bacteria</taxon>
        <taxon>Pseudomonadati</taxon>
        <taxon>Pseudomonadota</taxon>
        <taxon>Betaproteobacteria</taxon>
        <taxon>Burkholderiales</taxon>
        <taxon>Burkholderiaceae</taxon>
        <taxon>Paraburkholderia</taxon>
    </lineage>
</organism>
<gene>
    <name evidence="1" type="ORF">BN2475_380009</name>
</gene>
<evidence type="ECO:0000313" key="2">
    <source>
        <dbReference type="Proteomes" id="UP000187012"/>
    </source>
</evidence>
<accession>A0A1N7S5P8</accession>